<dbReference type="RefSeq" id="WP_350274451.1">
    <property type="nucleotide sequence ID" value="NZ_CP158165.1"/>
</dbReference>
<protein>
    <submittedName>
        <fullName evidence="2">Uncharacterized protein</fullName>
    </submittedName>
</protein>
<evidence type="ECO:0000313" key="2">
    <source>
        <dbReference type="EMBL" id="XBV21592.1"/>
    </source>
</evidence>
<sequence length="101" mass="11315">MAQGDGKHLTEALGGQPVEPLSAAERLERERVRNLVQSVAACYNSLVGQATDPDRRAEFAERLAFHDAELRRIDTMPAAERRTVLSTYPELLARLRAELDR</sequence>
<dbReference type="AlphaFoldDB" id="A0AAU7T4P1"/>
<name>A0AAU7T4P1_9ACTN</name>
<proteinExistence type="predicted"/>
<evidence type="ECO:0000256" key="1">
    <source>
        <dbReference type="SAM" id="MobiDB-lite"/>
    </source>
</evidence>
<accession>A0AAU7T4P1</accession>
<dbReference type="EMBL" id="CP158165">
    <property type="protein sequence ID" value="XBV21592.1"/>
    <property type="molecule type" value="Genomic_DNA"/>
</dbReference>
<organism evidence="2">
    <name type="scientific">Kribbella sp. HUAS MG21</name>
    <dbReference type="NCBI Taxonomy" id="3160966"/>
    <lineage>
        <taxon>Bacteria</taxon>
        <taxon>Bacillati</taxon>
        <taxon>Actinomycetota</taxon>
        <taxon>Actinomycetes</taxon>
        <taxon>Propionibacteriales</taxon>
        <taxon>Kribbellaceae</taxon>
        <taxon>Kribbella</taxon>
    </lineage>
</organism>
<gene>
    <name evidence="2" type="ORF">ABN611_23835</name>
</gene>
<reference evidence="2" key="1">
    <citation type="submission" date="2024-06" db="EMBL/GenBank/DDBJ databases">
        <title>Kribbella sp. strain HUAS MG21 genome sequences.</title>
        <authorList>
            <person name="Mo P."/>
        </authorList>
    </citation>
    <scope>NUCLEOTIDE SEQUENCE</scope>
    <source>
        <strain evidence="2">HUAS MG21</strain>
    </source>
</reference>
<feature type="compositionally biased region" description="Basic and acidic residues" evidence="1">
    <location>
        <begin position="1"/>
        <end position="10"/>
    </location>
</feature>
<feature type="region of interest" description="Disordered" evidence="1">
    <location>
        <begin position="1"/>
        <end position="22"/>
    </location>
</feature>